<feature type="compositionally biased region" description="Low complexity" evidence="1">
    <location>
        <begin position="876"/>
        <end position="886"/>
    </location>
</feature>
<feature type="region of interest" description="Disordered" evidence="1">
    <location>
        <begin position="772"/>
        <end position="844"/>
    </location>
</feature>
<feature type="compositionally biased region" description="Low complexity" evidence="1">
    <location>
        <begin position="1050"/>
        <end position="1067"/>
    </location>
</feature>
<keyword evidence="4" id="KW-1185">Reference proteome</keyword>
<dbReference type="STRING" id="691883.A0A058ZFY3"/>
<feature type="compositionally biased region" description="Pro residues" evidence="1">
    <location>
        <begin position="10"/>
        <end position="23"/>
    </location>
</feature>
<gene>
    <name evidence="3" type="ORF">H696_00811</name>
</gene>
<dbReference type="GeneID" id="20525536"/>
<name>A0A058ZFY3_FONAL</name>
<feature type="region of interest" description="Disordered" evidence="1">
    <location>
        <begin position="376"/>
        <end position="484"/>
    </location>
</feature>
<feature type="compositionally biased region" description="Low complexity" evidence="1">
    <location>
        <begin position="912"/>
        <end position="921"/>
    </location>
</feature>
<dbReference type="Pfam" id="PF00566">
    <property type="entry name" value="RabGAP-TBC"/>
    <property type="match status" value="1"/>
</dbReference>
<feature type="region of interest" description="Disordered" evidence="1">
    <location>
        <begin position="994"/>
        <end position="1067"/>
    </location>
</feature>
<feature type="region of interest" description="Disordered" evidence="1">
    <location>
        <begin position="1213"/>
        <end position="1296"/>
    </location>
</feature>
<feature type="compositionally biased region" description="Pro residues" evidence="1">
    <location>
        <begin position="99"/>
        <end position="109"/>
    </location>
</feature>
<organism evidence="3">
    <name type="scientific">Fonticula alba</name>
    <name type="common">Slime mold</name>
    <dbReference type="NCBI Taxonomy" id="691883"/>
    <lineage>
        <taxon>Eukaryota</taxon>
        <taxon>Rotosphaerida</taxon>
        <taxon>Fonticulaceae</taxon>
        <taxon>Fonticula</taxon>
    </lineage>
</organism>
<dbReference type="Gene3D" id="1.10.472.80">
    <property type="entry name" value="Ypt/Rab-GAP domain of gyp1p, domain 3"/>
    <property type="match status" value="1"/>
</dbReference>
<feature type="region of interest" description="Disordered" evidence="1">
    <location>
        <begin position="673"/>
        <end position="723"/>
    </location>
</feature>
<evidence type="ECO:0000256" key="1">
    <source>
        <dbReference type="SAM" id="MobiDB-lite"/>
    </source>
</evidence>
<dbReference type="OrthoDB" id="295078at2759"/>
<feature type="compositionally biased region" description="Low complexity" evidence="1">
    <location>
        <begin position="445"/>
        <end position="466"/>
    </location>
</feature>
<dbReference type="Gene3D" id="1.10.8.270">
    <property type="entry name" value="putative rabgap domain of human tbc1 domain family member 14 like domains"/>
    <property type="match status" value="1"/>
</dbReference>
<dbReference type="SUPFAM" id="SSF47923">
    <property type="entry name" value="Ypt/Rab-GAP domain of gyp1p"/>
    <property type="match status" value="2"/>
</dbReference>
<dbReference type="InterPro" id="IPR050302">
    <property type="entry name" value="Rab_GAP_TBC_domain"/>
</dbReference>
<proteinExistence type="predicted"/>
<sequence>MSVTLAAPTPAAPPPGPSPPGPDGPGDSPTTPAASSPLGSPPTPGEDAPPPAHGQEDQPGPPAPAVGQPQPQQQSHNSGLNTFLDKIRRPFLTTSPGPGAAPSPGPGGRPPSATEIAGPPLSPSTGSGDDEDPLRAVASAPDLLRTRHAPAAGPPGAANAGSADGRPASAGPGSHPPEQPTPPGGDAYYLAQSSSTLRSHDSLYAPSFHQEQDSNVSQSDWAFWAEFVTDFDASYMGNARALHTQLLAKGIPHSLRAHLWPALAGVFAASSAVRASLIHNYRILVELDTPMRDQINRDVPRTLTQSVSPSLAQSKSNSTSLSAVLNAYAVYDPTVGYCQGLAFVVHLLLQYMPEEDAFVTLVFLLAPFPRRGGLSGALARGTGPGADPRGGLPSPPPGGMSFLESVISGPGHQSSPDESTSSGPGASSAPPQLSVRTANLATMAGPSPSVSTPGSPGSIGPGADHPAAPPAMRLSTGSGPGSPAAAAAAAAAADGTPDPAATTYVILACPDSSPSSIRSMYVQDMEGLNLRLALLTVLLRKHADPVYSQLERNVGLHVSMFASPWFLTLFTMSWPPAFSARVMDVLLAEGVAFLFRVAVALVRRNANRLLLAIDSDNGLAEVLAVLKYDSPLRVFDHPCALIVEAQRLADVITDKHLAQLQRQMDAQAVLTPDVLGRDGAGDPPPGTPGSSHGGHDHPHHHHHHSSGSSAGGPAGSVSSSSLPIAVPGGSPAVLPAGGGSALSASSVLRSMLQHSPLRTAPHVPLAARMGLVDSDSSDAGSESEGGSDGEGSSSAGARQGRAGALVGRRRPAGLQVPRSSAGASGDSASPDPWQDSGSPGSDWDYFDAMARAPGAIATAAAATAAVAATAAAAATGASSPSPSAGPEDLHIGQPQGPAFAAYVGPIGPPLDAPALADPNPGQSFRSGSGARFFPYTGFGDPPPMPAVSPPPPLPRVLDQAASQLAAAAAAAAAAAVPAVAIVATEDTAAAAATRAGPSDLVYPEAPTTPPSGGPTSPAFSGQGSSDSLSLWPGSSAMATPYQPLAEEEGSPAPGAGLTTPGPAATATSAPLFSFSRLSSSSQHSPAPAAAASASAAASAGAPAPGTAPNAGAAVLARPPAPGSTPGGTPSKTTKITNFLRMASRSARPAGSPADAPAPCGSCSGARRIAELEALLRERDHHAATLQRDNALLQSQVGFYISLLSHVQAAAGPGGLPLPPGDGDPDVAGGTDSGLAPSPGPAEADAPPGPAPEPGVLAGPCDSQADLPGDRAGAPGDRPLGGRAGGAGGSLRSDGSSVMSLSLSDQIQVPGAELHPYLSSLDHLPSDVHFLRNALYIARLSCLETEQALTDQRRDLIAAKMQYALAMQELETMKLSRNRH</sequence>
<feature type="compositionally biased region" description="Pro residues" evidence="1">
    <location>
        <begin position="39"/>
        <end position="52"/>
    </location>
</feature>
<dbReference type="OMA" id="LMAHTHK"/>
<feature type="region of interest" description="Disordered" evidence="1">
    <location>
        <begin position="1"/>
        <end position="189"/>
    </location>
</feature>
<dbReference type="eggNOG" id="KOG4436">
    <property type="taxonomic scope" value="Eukaryota"/>
</dbReference>
<dbReference type="Pfam" id="PF23436">
    <property type="entry name" value="RabGap-TBC_2"/>
    <property type="match status" value="1"/>
</dbReference>
<feature type="compositionally biased region" description="Low complexity" evidence="1">
    <location>
        <begin position="475"/>
        <end position="484"/>
    </location>
</feature>
<evidence type="ECO:0000259" key="2">
    <source>
        <dbReference type="PROSITE" id="PS50086"/>
    </source>
</evidence>
<dbReference type="PROSITE" id="PS50086">
    <property type="entry name" value="TBC_RABGAP"/>
    <property type="match status" value="1"/>
</dbReference>
<feature type="compositionally biased region" description="Pro residues" evidence="1">
    <location>
        <begin position="940"/>
        <end position="950"/>
    </location>
</feature>
<dbReference type="SMART" id="SM00164">
    <property type="entry name" value="TBC"/>
    <property type="match status" value="1"/>
</dbReference>
<feature type="compositionally biased region" description="Low complexity" evidence="1">
    <location>
        <begin position="421"/>
        <end position="431"/>
    </location>
</feature>
<feature type="compositionally biased region" description="Low complexity" evidence="1">
    <location>
        <begin position="773"/>
        <end position="806"/>
    </location>
</feature>
<dbReference type="RefSeq" id="XP_009492970.1">
    <property type="nucleotide sequence ID" value="XM_009494695.1"/>
</dbReference>
<dbReference type="PANTHER" id="PTHR47219">
    <property type="entry name" value="RAB GTPASE-ACTIVATING PROTEIN 1-LIKE"/>
    <property type="match status" value="1"/>
</dbReference>
<evidence type="ECO:0000313" key="4">
    <source>
        <dbReference type="Proteomes" id="UP000030693"/>
    </source>
</evidence>
<feature type="compositionally biased region" description="Polar residues" evidence="1">
    <location>
        <begin position="411"/>
        <end position="420"/>
    </location>
</feature>
<feature type="region of interest" description="Disordered" evidence="1">
    <location>
        <begin position="1098"/>
        <end position="1133"/>
    </location>
</feature>
<evidence type="ECO:0000313" key="3">
    <source>
        <dbReference type="EMBL" id="KCV73269.1"/>
    </source>
</evidence>
<dbReference type="Proteomes" id="UP000030693">
    <property type="component" value="Unassembled WGS sequence"/>
</dbReference>
<feature type="compositionally biased region" description="Low complexity" evidence="1">
    <location>
        <begin position="1013"/>
        <end position="1035"/>
    </location>
</feature>
<feature type="compositionally biased region" description="Pro residues" evidence="1">
    <location>
        <begin position="174"/>
        <end position="183"/>
    </location>
</feature>
<dbReference type="EMBL" id="KB932201">
    <property type="protein sequence ID" value="KCV73269.1"/>
    <property type="molecule type" value="Genomic_DNA"/>
</dbReference>
<feature type="domain" description="Rab-GAP TBC" evidence="2">
    <location>
        <begin position="250"/>
        <end position="590"/>
    </location>
</feature>
<dbReference type="InterPro" id="IPR000195">
    <property type="entry name" value="Rab-GAP-TBC_dom"/>
</dbReference>
<accession>A0A058ZFY3</accession>
<feature type="compositionally biased region" description="Low complexity" evidence="1">
    <location>
        <begin position="65"/>
        <end position="74"/>
    </location>
</feature>
<reference evidence="3" key="1">
    <citation type="submission" date="2013-04" db="EMBL/GenBank/DDBJ databases">
        <title>The Genome Sequence of Fonticula alba ATCC 38817.</title>
        <authorList>
            <consortium name="The Broad Institute Genomics Platform"/>
            <person name="Russ C."/>
            <person name="Cuomo C."/>
            <person name="Burger G."/>
            <person name="Gray M.W."/>
            <person name="Holland P.W.H."/>
            <person name="King N."/>
            <person name="Lang F.B.F."/>
            <person name="Roger A.J."/>
            <person name="Ruiz-Trillo I."/>
            <person name="Brown M."/>
            <person name="Walker B."/>
            <person name="Young S."/>
            <person name="Zeng Q."/>
            <person name="Gargeya S."/>
            <person name="Fitzgerald M."/>
            <person name="Haas B."/>
            <person name="Abouelleil A."/>
            <person name="Allen A.W."/>
            <person name="Alvarado L."/>
            <person name="Arachchi H.M."/>
            <person name="Berlin A.M."/>
            <person name="Chapman S.B."/>
            <person name="Gainer-Dewar J."/>
            <person name="Goldberg J."/>
            <person name="Griggs A."/>
            <person name="Gujja S."/>
            <person name="Hansen M."/>
            <person name="Howarth C."/>
            <person name="Imamovic A."/>
            <person name="Ireland A."/>
            <person name="Larimer J."/>
            <person name="McCowan C."/>
            <person name="Murphy C."/>
            <person name="Pearson M."/>
            <person name="Poon T.W."/>
            <person name="Priest M."/>
            <person name="Roberts A."/>
            <person name="Saif S."/>
            <person name="Shea T."/>
            <person name="Sisk P."/>
            <person name="Sykes S."/>
            <person name="Wortman J."/>
            <person name="Nusbaum C."/>
            <person name="Birren B."/>
        </authorList>
    </citation>
    <scope>NUCLEOTIDE SEQUENCE [LARGE SCALE GENOMIC DNA]</scope>
    <source>
        <strain evidence="3">ATCC 38817</strain>
    </source>
</reference>
<feature type="compositionally biased region" description="Low complexity" evidence="1">
    <location>
        <begin position="1098"/>
        <end position="1113"/>
    </location>
</feature>
<feature type="compositionally biased region" description="Low complexity" evidence="1">
    <location>
        <begin position="149"/>
        <end position="163"/>
    </location>
</feature>
<protein>
    <recommendedName>
        <fullName evidence="2">Rab-GAP TBC domain-containing protein</fullName>
    </recommendedName>
</protein>
<feature type="region of interest" description="Disordered" evidence="1">
    <location>
        <begin position="911"/>
        <end position="950"/>
    </location>
</feature>
<feature type="compositionally biased region" description="Low complexity" evidence="1">
    <location>
        <begin position="819"/>
        <end position="832"/>
    </location>
</feature>
<dbReference type="PANTHER" id="PTHR47219:SF9">
    <property type="entry name" value="GTPASE ACTIVATING PROTEIN AND CENTROSOME-ASSOCIATED, ISOFORM B"/>
    <property type="match status" value="1"/>
</dbReference>
<feature type="region of interest" description="Disordered" evidence="1">
    <location>
        <begin position="876"/>
        <end position="896"/>
    </location>
</feature>
<dbReference type="InterPro" id="IPR035969">
    <property type="entry name" value="Rab-GAP_TBC_sf"/>
</dbReference>